<protein>
    <recommendedName>
        <fullName evidence="4">Schlafen AlbA-2 domain-containing protein</fullName>
    </recommendedName>
</protein>
<evidence type="ECO:0000313" key="3">
    <source>
        <dbReference type="Proteomes" id="UP001148018"/>
    </source>
</evidence>
<organism evidence="2 3">
    <name type="scientific">Muraenolepis orangiensis</name>
    <name type="common">Patagonian moray cod</name>
    <dbReference type="NCBI Taxonomy" id="630683"/>
    <lineage>
        <taxon>Eukaryota</taxon>
        <taxon>Metazoa</taxon>
        <taxon>Chordata</taxon>
        <taxon>Craniata</taxon>
        <taxon>Vertebrata</taxon>
        <taxon>Euteleostomi</taxon>
        <taxon>Actinopterygii</taxon>
        <taxon>Neopterygii</taxon>
        <taxon>Teleostei</taxon>
        <taxon>Neoteleostei</taxon>
        <taxon>Acanthomorphata</taxon>
        <taxon>Zeiogadaria</taxon>
        <taxon>Gadariae</taxon>
        <taxon>Gadiformes</taxon>
        <taxon>Muraenolepidoidei</taxon>
        <taxon>Muraenolepididae</taxon>
        <taxon>Muraenolepis</taxon>
    </lineage>
</organism>
<gene>
    <name evidence="2" type="ORF">NHX12_031195</name>
</gene>
<dbReference type="GO" id="GO:0005737">
    <property type="term" value="C:cytoplasm"/>
    <property type="evidence" value="ECO:0007669"/>
    <property type="project" value="TreeGrafter"/>
</dbReference>
<evidence type="ECO:0000313" key="2">
    <source>
        <dbReference type="EMBL" id="KAJ3600209.1"/>
    </source>
</evidence>
<dbReference type="EMBL" id="JANIIK010000047">
    <property type="protein sequence ID" value="KAJ3600209.1"/>
    <property type="molecule type" value="Genomic_DNA"/>
</dbReference>
<reference evidence="2" key="1">
    <citation type="submission" date="2022-07" db="EMBL/GenBank/DDBJ databases">
        <title>Chromosome-level genome of Muraenolepis orangiensis.</title>
        <authorList>
            <person name="Kim J."/>
        </authorList>
    </citation>
    <scope>NUCLEOTIDE SEQUENCE</scope>
    <source>
        <strain evidence="2">KU_S4_2022</strain>
        <tissue evidence="2">Muscle</tissue>
    </source>
</reference>
<feature type="region of interest" description="Disordered" evidence="1">
    <location>
        <begin position="88"/>
        <end position="128"/>
    </location>
</feature>
<feature type="compositionally biased region" description="Polar residues" evidence="1">
    <location>
        <begin position="113"/>
        <end position="123"/>
    </location>
</feature>
<dbReference type="Proteomes" id="UP001148018">
    <property type="component" value="Unassembled WGS sequence"/>
</dbReference>
<dbReference type="OrthoDB" id="2337140at2759"/>
<evidence type="ECO:0008006" key="4">
    <source>
        <dbReference type="Google" id="ProtNLM"/>
    </source>
</evidence>
<feature type="region of interest" description="Disordered" evidence="1">
    <location>
        <begin position="1"/>
        <end position="40"/>
    </location>
</feature>
<sequence>MTTTLASRRRARTRASAGRVDPASPESHGGSPKSPRSAGRSNTCCFWTLETSFQGTVWFNYYRGAEAAHFMNALGYDAMEHNGIQCIRNGSETEPKPNPQPSGPGSHDEDTPPQHNDTASSGVSLPLSDYRPFDEQDQHFKYVKHSILPPETGVENMIAPCHEYKSLEIAHKLEPEKLKAKVASEVLRFACACMNMRTNGTIHFGVMDKVKGRHQHGEITGVPVKKEDFVDALDNIERCFKGSDQQSDARACIRNPRFVEVVDKDSVNNTYVIEYDIVPKSSTVKDKLYSVGIPKFSEKKKKVILEDKVPYCRVGANTPQIQETELVLFIQGLKEKDAQRKEAESSCSQSPVEYREDQKRKLSILLTCGKKYMDNSLRYIIVANKLLPEHLDNISFLIHMNPFCVFDFDPDSMTSGLCGKYKEHHAASLHFMQDYDKAAGLSTDDFVKNLKLFDRTSWIFCNGRKDFLGGEKNCDEKTWIKTRKKNMKKAVSIICNDILPKHSFVVVFLLMSDVEQPIVEIFHEFYAEMTGHEDLTVISESKENFKKWSNLAQISCNMAILKEISIVDMPLSHVDATVQSIQVSKNRSAKRLSVFGGGLCFLKSSKEDLLHSLEVISIDQCDDTKLEIMDKDELHRIEQEFYRGGKITWLHFLLADKQKIGEIIQRDAFNEANKIMENLVYRKNAIRSIESIHVYHHPGSGGTTVACQLLWSWKSKVRCAVVRQSQEINTVCEHAVCLRELDERDQNICLPVLLLLDDCNADYTDDLRRELSNAIATKKISPSVLCFILLICKLSHDPERKLRDSSSQTVAVTHKLTNAEKVLFSKKGVQLKLKFEPEFIITFVLMSEEFNPEYIENFVKKVFRNIDHCSPITRLIRFVALLNCYIHDSFISVSHCEMSLGIGMHFDRTHYHAFVEHLSEEAKLVLIHLRDGATHISSIRIINPLVAKEILIQLSQNSSQGDIAMDLFNDKVLINHRFCRDVFLSIIRALLIRRNKVSRGDAVDTAFSPLIEHVSTEKDGVQKAVDLMTAAFMALGKDALVAQQLARLLYTNLRFEEALKWAEEAKSLLPHDTFVLDTLGQVYKKWFYHMCETMEDKNPSPERSVEIISTALKGISAFRASENKPNKENISLNSSYYGEVDVGCRLLKFLSLVTVFSNDTGRSEMMKYLLTDYIPAEVQIPWQKFSSNLKGLQKRLYHALECISEDLSYFQTEISQEEEELDARDPEQVHKPREWLTKKSTVYASFFSEILGMAEFLKDSEGSEMSSSTERFTLFQRQMKTYQLGGGNTDDDNDSNKSRILMSAIDALQMLFEQKTRQMSPRKSRLVNHFYLAKAKGLNKIVHRSAIGDPFKGTSNERKLKWLGGEVWKTQQVKQLLKRVDGWTENGSLFTRGAMKDSKIRIIPQYYASLPNGNENVTFYLGFSYNGAVACDIQVME</sequence>
<dbReference type="PANTHER" id="PTHR16155:SF3">
    <property type="entry name" value="STERILE ALPHA MOTIF DOMAIN-CONTAINING PROTEIN 9-LIKE"/>
    <property type="match status" value="1"/>
</dbReference>
<keyword evidence="3" id="KW-1185">Reference proteome</keyword>
<dbReference type="PANTHER" id="PTHR16155">
    <property type="entry name" value="DED DOMAIN-CONTAINING PROTEIN"/>
    <property type="match status" value="1"/>
</dbReference>
<evidence type="ECO:0000256" key="1">
    <source>
        <dbReference type="SAM" id="MobiDB-lite"/>
    </source>
</evidence>
<comment type="caution">
    <text evidence="2">The sequence shown here is derived from an EMBL/GenBank/DDBJ whole genome shotgun (WGS) entry which is preliminary data.</text>
</comment>
<accession>A0A9Q0E551</accession>
<proteinExistence type="predicted"/>
<name>A0A9Q0E551_9TELE</name>